<evidence type="ECO:0000256" key="1">
    <source>
        <dbReference type="ARBA" id="ARBA00001412"/>
    </source>
</evidence>
<feature type="domain" description="Glycosyl hydrolases family 2 sugar binding" evidence="9">
    <location>
        <begin position="63"/>
        <end position="191"/>
    </location>
</feature>
<dbReference type="InterPro" id="IPR036156">
    <property type="entry name" value="Beta-gal/glucu_dom_sf"/>
</dbReference>
<gene>
    <name evidence="10" type="ORF">MTX78_06320</name>
</gene>
<evidence type="ECO:0000313" key="11">
    <source>
        <dbReference type="Proteomes" id="UP000831113"/>
    </source>
</evidence>
<dbReference type="EMBL" id="CP094669">
    <property type="protein sequence ID" value="UOG76208.1"/>
    <property type="molecule type" value="Genomic_DNA"/>
</dbReference>
<dbReference type="Gene3D" id="3.20.20.80">
    <property type="entry name" value="Glycosidases"/>
    <property type="match status" value="1"/>
</dbReference>
<dbReference type="RefSeq" id="WP_243800915.1">
    <property type="nucleotide sequence ID" value="NZ_CP094669.1"/>
</dbReference>
<dbReference type="Pfam" id="PF00703">
    <property type="entry name" value="Glyco_hydro_2"/>
    <property type="match status" value="1"/>
</dbReference>
<organism evidence="10 11">
    <name type="scientific">Hymenobacter tibetensis</name>
    <dbReference type="NCBI Taxonomy" id="497967"/>
    <lineage>
        <taxon>Bacteria</taxon>
        <taxon>Pseudomonadati</taxon>
        <taxon>Bacteroidota</taxon>
        <taxon>Cytophagia</taxon>
        <taxon>Cytophagales</taxon>
        <taxon>Hymenobacteraceae</taxon>
        <taxon>Hymenobacter</taxon>
    </lineage>
</organism>
<feature type="domain" description="Glycoside hydrolase family 2 immunoglobulin-like beta-sandwich" evidence="7">
    <location>
        <begin position="208"/>
        <end position="295"/>
    </location>
</feature>
<dbReference type="SUPFAM" id="SSF51445">
    <property type="entry name" value="(Trans)glycosidases"/>
    <property type="match status" value="1"/>
</dbReference>
<evidence type="ECO:0000259" key="7">
    <source>
        <dbReference type="Pfam" id="PF00703"/>
    </source>
</evidence>
<dbReference type="InterPro" id="IPR006104">
    <property type="entry name" value="Glyco_hydro_2_N"/>
</dbReference>
<dbReference type="Pfam" id="PF02837">
    <property type="entry name" value="Glyco_hydro_2_N"/>
    <property type="match status" value="1"/>
</dbReference>
<evidence type="ECO:0000256" key="2">
    <source>
        <dbReference type="ARBA" id="ARBA00007401"/>
    </source>
</evidence>
<dbReference type="InterPro" id="IPR006102">
    <property type="entry name" value="Ig-like_GH2"/>
</dbReference>
<dbReference type="Gene3D" id="2.60.40.10">
    <property type="entry name" value="Immunoglobulins"/>
    <property type="match status" value="2"/>
</dbReference>
<dbReference type="InterPro" id="IPR006101">
    <property type="entry name" value="Glyco_hydro_2"/>
</dbReference>
<dbReference type="Pfam" id="PF02836">
    <property type="entry name" value="Glyco_hydro_2_C"/>
    <property type="match status" value="1"/>
</dbReference>
<evidence type="ECO:0000313" key="10">
    <source>
        <dbReference type="EMBL" id="UOG76208.1"/>
    </source>
</evidence>
<dbReference type="PANTHER" id="PTHR46323">
    <property type="entry name" value="BETA-GALACTOSIDASE"/>
    <property type="match status" value="1"/>
</dbReference>
<evidence type="ECO:0000256" key="6">
    <source>
        <dbReference type="SAM" id="SignalP"/>
    </source>
</evidence>
<dbReference type="InterPro" id="IPR050347">
    <property type="entry name" value="Bact_Beta-galactosidase"/>
</dbReference>
<dbReference type="Gene3D" id="2.60.120.260">
    <property type="entry name" value="Galactose-binding domain-like"/>
    <property type="match status" value="1"/>
</dbReference>
<accession>A0ABY4D867</accession>
<dbReference type="GO" id="GO:0016787">
    <property type="term" value="F:hydrolase activity"/>
    <property type="evidence" value="ECO:0007669"/>
    <property type="project" value="UniProtKB-KW"/>
</dbReference>
<dbReference type="EC" id="3.2.1.23" evidence="3"/>
<feature type="chain" id="PRO_5045935809" description="beta-galactosidase" evidence="6">
    <location>
        <begin position="30"/>
        <end position="929"/>
    </location>
</feature>
<keyword evidence="6" id="KW-0732">Signal</keyword>
<dbReference type="SUPFAM" id="SSF74650">
    <property type="entry name" value="Galactose mutarotase-like"/>
    <property type="match status" value="1"/>
</dbReference>
<sequence>MKASQKAIRQVVANIILSILCLVGSAALAQTTQLQYLSGRGKDDPVKWDFMCTRGRNSGKWTKIGVPSNWETQGFGTFNYGFGKEDPQEAGLYRRTFSVPATWKQKRIFLVFDGSMTDTEVKVNGQLAGPIHQGSFYRFRYDITPLLKVGQKNKLEVTVHKVSANKTVNEAERTADFWIFGGIFRPVFLEAYPEEHLERLALDAKADGSFRLDAYITGIKTATTVQAQVKTRAGQPVGAPLTSTVPVGSTVVQLQEQFQNPALWSPEAPNLYRVEVTLKSGASTLHTTTETFGFRTVELRRRDGFYVNGQRILFKGVNRGSYWPTSGRTTSRRISELDVNLMKDMNMNAVRMSHYPPDEHFLQVCDSLGLFVIDELTGWQYPPYDTEVGRKLVKELVLRDVNHPSIVLWANGNEGGFNYDLLPDYPKYDPQNRPVIHPWINVNGMNTAHYIGYNYGLNTFFNGADVFFPTEFLHGLYDGGHGAGLDDFWNLMRSRPNSAGGFLWDFCDQAVVRVDQKGELDTKGNSAADGILGPYREKEASFFTIKEIWAPIFFPKRYLTPQFDGKLAIENRYHYTNLAQCKFNWKLKKFGSLNLADTTVLTGTAPAPNLLPQTSGMLSIPLPTGWESYDVLYLTAHDQYGREIYTWSWPISRPEQVANRLVSKGTGPVTAQEDADQVTITANGVEVTISKKTGLLQRVRNAKKVISLTNGPVLLDTDAQFQRLRHTDTLGTHVVEARYAGKDRFGVKWIMHPSGWLELRYQYQQGGSRELMGVTFSYPEAQVTGMQLLADGPYRVWKNRLKGTTLNSWNKTYNNTVTGETWLYPEFKGYYANFYGARVRTREADFTVLSGSDNLYLHMLNPAVPKFAAKTNSVAPFPEAGGISFLHGISAIGTKSQKAVELGPMSQQNITTANGHTDFQQGVLYFNFR</sequence>
<dbReference type="InterPro" id="IPR011013">
    <property type="entry name" value="Gal_mutarotase_sf_dom"/>
</dbReference>
<evidence type="ECO:0000256" key="3">
    <source>
        <dbReference type="ARBA" id="ARBA00012756"/>
    </source>
</evidence>
<keyword evidence="5" id="KW-0326">Glycosidase</keyword>
<comment type="catalytic activity">
    <reaction evidence="1">
        <text>Hydrolysis of terminal non-reducing beta-D-galactose residues in beta-D-galactosides.</text>
        <dbReference type="EC" id="3.2.1.23"/>
    </reaction>
</comment>
<reference evidence="10 11" key="1">
    <citation type="submission" date="2022-03" db="EMBL/GenBank/DDBJ databases">
        <title>Hymenobactersp. isolated from the air.</title>
        <authorList>
            <person name="Won M."/>
            <person name="Kwon S.-W."/>
        </authorList>
    </citation>
    <scope>NUCLEOTIDE SEQUENCE [LARGE SCALE GENOMIC DNA]</scope>
    <source>
        <strain evidence="10 11">KACC 21982</strain>
    </source>
</reference>
<proteinExistence type="inferred from homology"/>
<dbReference type="PRINTS" id="PR00132">
    <property type="entry name" value="GLHYDRLASE2"/>
</dbReference>
<evidence type="ECO:0000259" key="9">
    <source>
        <dbReference type="Pfam" id="PF02837"/>
    </source>
</evidence>
<dbReference type="InterPro" id="IPR006103">
    <property type="entry name" value="Glyco_hydro_2_cat"/>
</dbReference>
<dbReference type="PANTHER" id="PTHR46323:SF2">
    <property type="entry name" value="BETA-GALACTOSIDASE"/>
    <property type="match status" value="1"/>
</dbReference>
<dbReference type="SUPFAM" id="SSF49303">
    <property type="entry name" value="beta-Galactosidase/glucuronidase domain"/>
    <property type="match status" value="2"/>
</dbReference>
<keyword evidence="11" id="KW-1185">Reference proteome</keyword>
<dbReference type="Proteomes" id="UP000831113">
    <property type="component" value="Chromosome"/>
</dbReference>
<comment type="similarity">
    <text evidence="2">Belongs to the glycosyl hydrolase 2 family.</text>
</comment>
<evidence type="ECO:0000256" key="5">
    <source>
        <dbReference type="ARBA" id="ARBA00023295"/>
    </source>
</evidence>
<dbReference type="InterPro" id="IPR017853">
    <property type="entry name" value="GH"/>
</dbReference>
<name>A0ABY4D867_9BACT</name>
<evidence type="ECO:0000256" key="4">
    <source>
        <dbReference type="ARBA" id="ARBA00022801"/>
    </source>
</evidence>
<protein>
    <recommendedName>
        <fullName evidence="3">beta-galactosidase</fullName>
        <ecNumber evidence="3">3.2.1.23</ecNumber>
    </recommendedName>
</protein>
<dbReference type="InterPro" id="IPR008979">
    <property type="entry name" value="Galactose-bd-like_sf"/>
</dbReference>
<dbReference type="SUPFAM" id="SSF49785">
    <property type="entry name" value="Galactose-binding domain-like"/>
    <property type="match status" value="1"/>
</dbReference>
<feature type="signal peptide" evidence="6">
    <location>
        <begin position="1"/>
        <end position="29"/>
    </location>
</feature>
<feature type="domain" description="Glycoside hydrolase family 2 catalytic" evidence="8">
    <location>
        <begin position="303"/>
        <end position="421"/>
    </location>
</feature>
<evidence type="ECO:0000259" key="8">
    <source>
        <dbReference type="Pfam" id="PF02836"/>
    </source>
</evidence>
<dbReference type="InterPro" id="IPR013783">
    <property type="entry name" value="Ig-like_fold"/>
</dbReference>
<keyword evidence="4 10" id="KW-0378">Hydrolase</keyword>